<dbReference type="EMBL" id="JAGTJS010000002">
    <property type="protein sequence ID" value="KAH7274102.1"/>
    <property type="molecule type" value="Genomic_DNA"/>
</dbReference>
<keyword evidence="3" id="KW-1185">Reference proteome</keyword>
<sequence length="223" mass="24507">MGEDSLLATLGLGILLLLTRLVDGPGWSDPIDISFHMEAPSCRSDKTIPDRRHGCLGSMLPAPGQEPEAGCLFETDMTDHGKVLRRRRGGQRLRPRVRVIMAVSAMLANEWTNCGCWATTSGGALPRGLMGSRRPERKSTAHLMARNGQGEPRREQAWLPGCLDRQFWKHMGMSRTARTQPRSALWAARAAETARLTKVIGCDGSLGRFGRRRPLTQPDPAGT</sequence>
<evidence type="ECO:0000313" key="3">
    <source>
        <dbReference type="Proteomes" id="UP000736672"/>
    </source>
</evidence>
<organism evidence="2 3">
    <name type="scientific">Fusarium solani</name>
    <name type="common">Filamentous fungus</name>
    <dbReference type="NCBI Taxonomy" id="169388"/>
    <lineage>
        <taxon>Eukaryota</taxon>
        <taxon>Fungi</taxon>
        <taxon>Dikarya</taxon>
        <taxon>Ascomycota</taxon>
        <taxon>Pezizomycotina</taxon>
        <taxon>Sordariomycetes</taxon>
        <taxon>Hypocreomycetidae</taxon>
        <taxon>Hypocreales</taxon>
        <taxon>Nectriaceae</taxon>
        <taxon>Fusarium</taxon>
        <taxon>Fusarium solani species complex</taxon>
    </lineage>
</organism>
<name>A0A9P9RCM8_FUSSL</name>
<dbReference type="Proteomes" id="UP000736672">
    <property type="component" value="Unassembled WGS sequence"/>
</dbReference>
<feature type="signal peptide" evidence="1">
    <location>
        <begin position="1"/>
        <end position="24"/>
    </location>
</feature>
<protein>
    <submittedName>
        <fullName evidence="2">Uncharacterized protein</fullName>
    </submittedName>
</protein>
<gene>
    <name evidence="2" type="ORF">B0J15DRAFT_459163</name>
</gene>
<evidence type="ECO:0000313" key="2">
    <source>
        <dbReference type="EMBL" id="KAH7274102.1"/>
    </source>
</evidence>
<accession>A0A9P9RCM8</accession>
<proteinExistence type="predicted"/>
<dbReference type="AlphaFoldDB" id="A0A9P9RCM8"/>
<reference evidence="2" key="1">
    <citation type="journal article" date="2021" name="Nat. Commun.">
        <title>Genetic determinants of endophytism in the Arabidopsis root mycobiome.</title>
        <authorList>
            <person name="Mesny F."/>
            <person name="Miyauchi S."/>
            <person name="Thiergart T."/>
            <person name="Pickel B."/>
            <person name="Atanasova L."/>
            <person name="Karlsson M."/>
            <person name="Huettel B."/>
            <person name="Barry K.W."/>
            <person name="Haridas S."/>
            <person name="Chen C."/>
            <person name="Bauer D."/>
            <person name="Andreopoulos W."/>
            <person name="Pangilinan J."/>
            <person name="LaButti K."/>
            <person name="Riley R."/>
            <person name="Lipzen A."/>
            <person name="Clum A."/>
            <person name="Drula E."/>
            <person name="Henrissat B."/>
            <person name="Kohler A."/>
            <person name="Grigoriev I.V."/>
            <person name="Martin F.M."/>
            <person name="Hacquard S."/>
        </authorList>
    </citation>
    <scope>NUCLEOTIDE SEQUENCE</scope>
    <source>
        <strain evidence="2">FSSC 5 MPI-SDFR-AT-0091</strain>
    </source>
</reference>
<feature type="chain" id="PRO_5040302641" evidence="1">
    <location>
        <begin position="25"/>
        <end position="223"/>
    </location>
</feature>
<comment type="caution">
    <text evidence="2">The sequence shown here is derived from an EMBL/GenBank/DDBJ whole genome shotgun (WGS) entry which is preliminary data.</text>
</comment>
<evidence type="ECO:0000256" key="1">
    <source>
        <dbReference type="SAM" id="SignalP"/>
    </source>
</evidence>
<keyword evidence="1" id="KW-0732">Signal</keyword>